<reference evidence="1" key="1">
    <citation type="submission" date="2005-09" db="EMBL/GenBank/DDBJ databases">
        <title>Annotation of Vibrio cholerae MO10.</title>
        <authorList>
            <person name="Colwell R."/>
            <person name="Grim C.J."/>
            <person name="Young S."/>
            <person name="Jaffe D."/>
            <person name="Gnerre S."/>
            <person name="Berlin A."/>
            <person name="Heiman D."/>
            <person name="Hepburn T."/>
            <person name="Shea T."/>
            <person name="Sykes S."/>
            <person name="Yandava C."/>
            <person name="Alvarado L."/>
            <person name="Kodira C."/>
            <person name="Borodovsky M."/>
            <person name="Heidelberg J."/>
            <person name="Lander E."/>
            <person name="Galagan J."/>
            <person name="Nusbaum C."/>
            <person name="Birren B."/>
        </authorList>
    </citation>
    <scope>NUCLEOTIDE SEQUENCE [LARGE SCALE GENOMIC DNA]</scope>
    <source>
        <strain evidence="1">MO10</strain>
    </source>
</reference>
<gene>
    <name evidence="1" type="ORF">VchoM_01863</name>
</gene>
<evidence type="ECO:0000313" key="1">
    <source>
        <dbReference type="EMBL" id="EET23836.1"/>
    </source>
</evidence>
<dbReference type="EMBL" id="DS990137">
    <property type="protein sequence ID" value="EET23836.1"/>
    <property type="molecule type" value="Genomic_DNA"/>
</dbReference>
<dbReference type="Gene3D" id="3.40.190.10">
    <property type="entry name" value="Periplasmic binding protein-like II"/>
    <property type="match status" value="1"/>
</dbReference>
<organism evidence="1">
    <name type="scientific">Vibrio cholerae (strain MO10)</name>
    <dbReference type="NCBI Taxonomy" id="345072"/>
    <lineage>
        <taxon>Bacteria</taxon>
        <taxon>Pseudomonadati</taxon>
        <taxon>Pseudomonadota</taxon>
        <taxon>Gammaproteobacteria</taxon>
        <taxon>Vibrionales</taxon>
        <taxon>Vibrionaceae</taxon>
        <taxon>Vibrio</taxon>
    </lineage>
</organism>
<protein>
    <submittedName>
        <fullName evidence="1">GGDEF domain-containing protein</fullName>
    </submittedName>
</protein>
<accession>A0A0X1KZP7</accession>
<proteinExistence type="predicted"/>
<dbReference type="HOGENOM" id="CLU_2612001_0_0_6"/>
<reference evidence="1" key="2">
    <citation type="submission" date="2008-07" db="EMBL/GenBank/DDBJ databases">
        <authorList>
            <consortium name="Broad Institute Genome Sequencing Platform"/>
            <person name="Colwell R."/>
            <person name="Grim C.J."/>
            <person name="Young S."/>
            <person name="Jaffe D."/>
            <person name="Gnerre S."/>
            <person name="Berlin A."/>
            <person name="Heiman D."/>
            <person name="Hepburn T."/>
            <person name="Shea T."/>
            <person name="Sykes S."/>
            <person name="Alvarado L."/>
            <person name="Kodira C."/>
            <person name="Heidelberg J."/>
            <person name="Lander E."/>
            <person name="Galagan J."/>
            <person name="Nusbaum C."/>
            <person name="Birren B."/>
        </authorList>
    </citation>
    <scope>NUCLEOTIDE SEQUENCE [LARGE SCALE GENOMIC DNA]</scope>
    <source>
        <strain evidence="1">MO10</strain>
    </source>
</reference>
<name>A0A0X1KZP7_VIBCO</name>
<feature type="non-terminal residue" evidence="1">
    <location>
        <position position="79"/>
    </location>
</feature>
<sequence length="79" mass="9177">MTYKGYERMDHRFSTKLFLLLMIAWPLLFGSMSEAVERQTLTIANSKAWKPYSYLDEQGQPSGILIDFWLAFGEANHVD</sequence>
<dbReference type="Proteomes" id="UP000004687">
    <property type="component" value="Unassembled WGS sequence"/>
</dbReference>
<dbReference type="AlphaFoldDB" id="A0A0X1KZP7"/>
<dbReference type="SUPFAM" id="SSF53850">
    <property type="entry name" value="Periplasmic binding protein-like II"/>
    <property type="match status" value="1"/>
</dbReference>